<reference evidence="2" key="1">
    <citation type="submission" date="2020-08" db="EMBL/GenBank/DDBJ databases">
        <title>Genome public.</title>
        <authorList>
            <person name="Liu C."/>
            <person name="Sun Q."/>
        </authorList>
    </citation>
    <scope>NUCLEOTIDE SEQUENCE</scope>
    <source>
        <strain evidence="2">NSJ-50</strain>
    </source>
</reference>
<proteinExistence type="predicted"/>
<gene>
    <name evidence="2" type="ORF">H8706_11230</name>
</gene>
<sequence>MATTKIWNIKGRLDCLINYAANPEKTDENQYNKAEMQALHNVMAYAADGYKTEKRLYVSGVNVTPYTATYKMQQTKLRYGKTDGIIAFHAIQSFKPGEVTPELAHKIGVEFAKEMWGDRFEVLIATHLNRQHLHNHFVINSVSFADGKKYYDNQENYNLMKKISDRLCEENNLSVIRNPKSKGRHYAEVMAEKNGYPTIRGQIKDELDEIIKCSYAYKDFWRILKQRGYEVKRDVKYIALKPAYSQRYIRLKSLGDNYSEEAIRQRIITARNGIRILDKPATDYNAWLKKYEPIKLHGFKALYYHYLYLFGKIRKKETPQRVSFYMREELIKFERYQKQFHFLIENDIETTDQLSSFKENTELKISESIIQRSRLYGKSDSTAEIKTINAELQKFRKDMRMCNNIFQDIETIREHQKTVELLELEASKHSDRKLYQYQRCQ</sequence>
<accession>A0A926FFV4</accession>
<dbReference type="InterPro" id="IPR005094">
    <property type="entry name" value="Endonuclease_MobA/VirD2"/>
</dbReference>
<evidence type="ECO:0000259" key="1">
    <source>
        <dbReference type="Pfam" id="PF03432"/>
    </source>
</evidence>
<dbReference type="EMBL" id="JACRTE010000030">
    <property type="protein sequence ID" value="MBC8597430.1"/>
    <property type="molecule type" value="Genomic_DNA"/>
</dbReference>
<evidence type="ECO:0000313" key="2">
    <source>
        <dbReference type="EMBL" id="MBC8597430.1"/>
    </source>
</evidence>
<name>A0A926FFV4_9FIRM</name>
<feature type="domain" description="MobA/VirD2-like nuclease" evidence="1">
    <location>
        <begin position="45"/>
        <end position="173"/>
    </location>
</feature>
<organism evidence="2 3">
    <name type="scientific">Qingrenia yutianensis</name>
    <dbReference type="NCBI Taxonomy" id="2763676"/>
    <lineage>
        <taxon>Bacteria</taxon>
        <taxon>Bacillati</taxon>
        <taxon>Bacillota</taxon>
        <taxon>Clostridia</taxon>
        <taxon>Eubacteriales</taxon>
        <taxon>Oscillospiraceae</taxon>
        <taxon>Qingrenia</taxon>
    </lineage>
</organism>
<evidence type="ECO:0000313" key="3">
    <source>
        <dbReference type="Proteomes" id="UP000647416"/>
    </source>
</evidence>
<keyword evidence="3" id="KW-1185">Reference proteome</keyword>
<comment type="caution">
    <text evidence="2">The sequence shown here is derived from an EMBL/GenBank/DDBJ whole genome shotgun (WGS) entry which is preliminary data.</text>
</comment>
<dbReference type="Proteomes" id="UP000647416">
    <property type="component" value="Unassembled WGS sequence"/>
</dbReference>
<protein>
    <submittedName>
        <fullName evidence="2">Relaxase/mobilization nuclease domain-containing protein</fullName>
    </submittedName>
</protein>
<dbReference type="RefSeq" id="WP_262432704.1">
    <property type="nucleotide sequence ID" value="NZ_JACRTE010000030.1"/>
</dbReference>
<dbReference type="AlphaFoldDB" id="A0A926FFV4"/>
<dbReference type="Pfam" id="PF03432">
    <property type="entry name" value="Relaxase"/>
    <property type="match status" value="1"/>
</dbReference>